<reference evidence="3" key="1">
    <citation type="submission" date="2015-01" db="EMBL/GenBank/DDBJ databases">
        <title>Flavisolibacter sp./LCS9/ whole genome sequencing.</title>
        <authorList>
            <person name="Kim M.K."/>
            <person name="Srinivasan S."/>
            <person name="Lee J.-J."/>
        </authorList>
    </citation>
    <scope>NUCLEOTIDE SEQUENCE [LARGE SCALE GENOMIC DNA]</scope>
    <source>
        <strain evidence="3">LCS9</strain>
    </source>
</reference>
<protein>
    <recommendedName>
        <fullName evidence="4">Bacteroidetes PKD-like domain-containing protein</fullName>
    </recommendedName>
</protein>
<dbReference type="Pfam" id="PF16407">
    <property type="entry name" value="PKD_2"/>
    <property type="match status" value="1"/>
</dbReference>
<keyword evidence="1" id="KW-0732">Signal</keyword>
<organism evidence="2 3">
    <name type="scientific">Flavisolibacter tropicus</name>
    <dbReference type="NCBI Taxonomy" id="1492898"/>
    <lineage>
        <taxon>Bacteria</taxon>
        <taxon>Pseudomonadati</taxon>
        <taxon>Bacteroidota</taxon>
        <taxon>Chitinophagia</taxon>
        <taxon>Chitinophagales</taxon>
        <taxon>Chitinophagaceae</taxon>
        <taxon>Flavisolibacter</taxon>
    </lineage>
</organism>
<feature type="chain" id="PRO_5008001573" description="Bacteroidetes PKD-like domain-containing protein" evidence="1">
    <location>
        <begin position="21"/>
        <end position="504"/>
    </location>
</feature>
<evidence type="ECO:0000313" key="2">
    <source>
        <dbReference type="EMBL" id="ANE53198.1"/>
    </source>
</evidence>
<keyword evidence="3" id="KW-1185">Reference proteome</keyword>
<dbReference type="OrthoDB" id="1094435at2"/>
<dbReference type="RefSeq" id="WP_066409078.1">
    <property type="nucleotide sequence ID" value="NZ_CP011390.1"/>
</dbReference>
<gene>
    <name evidence="2" type="ORF">SY85_24775</name>
</gene>
<feature type="signal peptide" evidence="1">
    <location>
        <begin position="1"/>
        <end position="20"/>
    </location>
</feature>
<evidence type="ECO:0008006" key="4">
    <source>
        <dbReference type="Google" id="ProtNLM"/>
    </source>
</evidence>
<dbReference type="KEGG" id="fla:SY85_24775"/>
<dbReference type="EMBL" id="CP011390">
    <property type="protein sequence ID" value="ANE53198.1"/>
    <property type="molecule type" value="Genomic_DNA"/>
</dbReference>
<dbReference type="Proteomes" id="UP000077177">
    <property type="component" value="Chromosome"/>
</dbReference>
<evidence type="ECO:0000313" key="3">
    <source>
        <dbReference type="Proteomes" id="UP000077177"/>
    </source>
</evidence>
<reference evidence="2 3" key="2">
    <citation type="journal article" date="2016" name="Int. J. Syst. Evol. Microbiol.">
        <title>Flavisolibacter tropicus sp. nov., isolated from tropical soil.</title>
        <authorList>
            <person name="Lee J.J."/>
            <person name="Kang M.S."/>
            <person name="Kim G.S."/>
            <person name="Lee C.S."/>
            <person name="Lim S."/>
            <person name="Lee J."/>
            <person name="Roh S.H."/>
            <person name="Kang H."/>
            <person name="Ha J.M."/>
            <person name="Bae S."/>
            <person name="Jung H.Y."/>
            <person name="Kim M.K."/>
        </authorList>
    </citation>
    <scope>NUCLEOTIDE SEQUENCE [LARGE SCALE GENOMIC DNA]</scope>
    <source>
        <strain evidence="2 3">LCS9</strain>
    </source>
</reference>
<dbReference type="STRING" id="1492898.SY85_24775"/>
<name>A0A172U1Z0_9BACT</name>
<accession>A0A172U1Z0</accession>
<proteinExistence type="predicted"/>
<sequence>MNKLKHILVLLLSSCLLLMACMKDEGNYNYQNSSSYFVDTTSVPRTIVIKQNDVVTITPANTTAANGLNLSYEWKLVQASFAADPATGTYFEKKIGTEKNLTYKVTETPADYILILYVTDKGHGNITQMIKVPFNVSSYASQGWMVLHGGAAGSDISIVVNSKMNTLLPASTDYVQANVFSETNGKKIEGEGAALNYVGQHWVDVYTKTNMGGYRASGNDLRILNTYSDMFISPMQASDIQFQGYGLWSYNQLLVNKGDLYFIPQPTPNTYNKFGVKCFGEDYVASPYIATIMLGSYYGVIYDTKNKRFLYIDFQRTVKPFKAPGATAAFNMTNVGKEMVYAEHGFDSRWFCVMQNDAAPSSRELFVCKFNVADDGNRAVARYNISAATELANAKYFAFGNRGNIMYYATDTKIYQNDYAGSLASTERLNLATNYPGYVITSMKVFKVTNHANDGKILYVALYNPSNQQGVVLQIDIDEVSGVFKTTKAYTGFGQVYGMNYKAK</sequence>
<dbReference type="AlphaFoldDB" id="A0A172U1Z0"/>
<evidence type="ECO:0000256" key="1">
    <source>
        <dbReference type="SAM" id="SignalP"/>
    </source>
</evidence>
<dbReference type="InterPro" id="IPR032183">
    <property type="entry name" value="PKD-like"/>
</dbReference>
<dbReference type="PROSITE" id="PS51257">
    <property type="entry name" value="PROKAR_LIPOPROTEIN"/>
    <property type="match status" value="1"/>
</dbReference>